<accession>A0AAD3D4Y2</accession>
<name>A0AAD3D4Y2_9STRA</name>
<reference evidence="1 2" key="1">
    <citation type="journal article" date="2021" name="Sci. Rep.">
        <title>The genome of the diatom Chaetoceros tenuissimus carries an ancient integrated fragment of an extant virus.</title>
        <authorList>
            <person name="Hongo Y."/>
            <person name="Kimura K."/>
            <person name="Takaki Y."/>
            <person name="Yoshida Y."/>
            <person name="Baba S."/>
            <person name="Kobayashi G."/>
            <person name="Nagasaki K."/>
            <person name="Hano T."/>
            <person name="Tomaru Y."/>
        </authorList>
    </citation>
    <scope>NUCLEOTIDE SEQUENCE [LARGE SCALE GENOMIC DNA]</scope>
    <source>
        <strain evidence="1 2">NIES-3715</strain>
    </source>
</reference>
<organism evidence="1 2">
    <name type="scientific">Chaetoceros tenuissimus</name>
    <dbReference type="NCBI Taxonomy" id="426638"/>
    <lineage>
        <taxon>Eukaryota</taxon>
        <taxon>Sar</taxon>
        <taxon>Stramenopiles</taxon>
        <taxon>Ochrophyta</taxon>
        <taxon>Bacillariophyta</taxon>
        <taxon>Coscinodiscophyceae</taxon>
        <taxon>Chaetocerotophycidae</taxon>
        <taxon>Chaetocerotales</taxon>
        <taxon>Chaetocerotaceae</taxon>
        <taxon>Chaetoceros</taxon>
    </lineage>
</organism>
<evidence type="ECO:0000313" key="2">
    <source>
        <dbReference type="Proteomes" id="UP001054902"/>
    </source>
</evidence>
<sequence length="97" mass="10455">MIRAHDKNLTIAATTNDDDYSSLERIVNTDIKLGSITQTARTRSISSRPGAATRRRVSEVSAASIESALSALSSKTARSINDEEEMDLGAMLKDLSV</sequence>
<dbReference type="Proteomes" id="UP001054902">
    <property type="component" value="Unassembled WGS sequence"/>
</dbReference>
<keyword evidence="2" id="KW-1185">Reference proteome</keyword>
<dbReference type="AlphaFoldDB" id="A0AAD3D4Y2"/>
<gene>
    <name evidence="1" type="ORF">CTEN210_14417</name>
</gene>
<dbReference type="EMBL" id="BLLK01000060">
    <property type="protein sequence ID" value="GFH57941.1"/>
    <property type="molecule type" value="Genomic_DNA"/>
</dbReference>
<proteinExistence type="predicted"/>
<comment type="caution">
    <text evidence="1">The sequence shown here is derived from an EMBL/GenBank/DDBJ whole genome shotgun (WGS) entry which is preliminary data.</text>
</comment>
<evidence type="ECO:0000313" key="1">
    <source>
        <dbReference type="EMBL" id="GFH57941.1"/>
    </source>
</evidence>
<protein>
    <submittedName>
        <fullName evidence="1">Uncharacterized protein</fullName>
    </submittedName>
</protein>